<dbReference type="InterPro" id="IPR014721">
    <property type="entry name" value="Ribsml_uS5_D2-typ_fold_subgr"/>
</dbReference>
<evidence type="ECO:0000313" key="6">
    <source>
        <dbReference type="Proteomes" id="UP000078486"/>
    </source>
</evidence>
<dbReference type="AlphaFoldDB" id="A0A178ID46"/>
<dbReference type="Pfam" id="PF13335">
    <property type="entry name" value="Mg_chelatase_C"/>
    <property type="match status" value="1"/>
</dbReference>
<dbReference type="NCBIfam" id="TIGR00368">
    <property type="entry name" value="YifB family Mg chelatase-like AAA ATPase"/>
    <property type="match status" value="1"/>
</dbReference>
<dbReference type="InterPro" id="IPR027417">
    <property type="entry name" value="P-loop_NTPase"/>
</dbReference>
<dbReference type="OrthoDB" id="9813147at2"/>
<keyword evidence="6" id="KW-1185">Reference proteome</keyword>
<dbReference type="PRINTS" id="PR01657">
    <property type="entry name" value="MCMFAMILY"/>
</dbReference>
<dbReference type="Pfam" id="PF13541">
    <property type="entry name" value="ChlI"/>
    <property type="match status" value="1"/>
</dbReference>
<keyword evidence="2" id="KW-0547">Nucleotide-binding</keyword>
<dbReference type="SMART" id="SM00382">
    <property type="entry name" value="AAA"/>
    <property type="match status" value="1"/>
</dbReference>
<name>A0A178ID46_9BACT</name>
<dbReference type="Gene3D" id="3.40.50.300">
    <property type="entry name" value="P-loop containing nucleotide triphosphate hydrolases"/>
    <property type="match status" value="1"/>
</dbReference>
<protein>
    <submittedName>
        <fullName evidence="5">Magnesium chelatase</fullName>
    </submittedName>
</protein>
<accession>A0A178ID46</accession>
<dbReference type="PANTHER" id="PTHR32039">
    <property type="entry name" value="MAGNESIUM-CHELATASE SUBUNIT CHLI"/>
    <property type="match status" value="1"/>
</dbReference>
<dbReference type="PANTHER" id="PTHR32039:SF7">
    <property type="entry name" value="COMPETENCE PROTEIN COMM"/>
    <property type="match status" value="1"/>
</dbReference>
<comment type="similarity">
    <text evidence="1">Belongs to the Mg-chelatase subunits D/I family. ComM subfamily.</text>
</comment>
<proteinExistence type="inferred from homology"/>
<dbReference type="InterPro" id="IPR001208">
    <property type="entry name" value="MCM_dom"/>
</dbReference>
<keyword evidence="3" id="KW-0067">ATP-binding</keyword>
<dbReference type="SUPFAM" id="SSF54211">
    <property type="entry name" value="Ribosomal protein S5 domain 2-like"/>
    <property type="match status" value="1"/>
</dbReference>
<dbReference type="InterPro" id="IPR003593">
    <property type="entry name" value="AAA+_ATPase"/>
</dbReference>
<dbReference type="GO" id="GO:0003677">
    <property type="term" value="F:DNA binding"/>
    <property type="evidence" value="ECO:0007669"/>
    <property type="project" value="InterPro"/>
</dbReference>
<feature type="domain" description="AAA+ ATPase" evidence="4">
    <location>
        <begin position="212"/>
        <end position="397"/>
    </location>
</feature>
<dbReference type="STRING" id="1184151.AW736_19995"/>
<dbReference type="InterPro" id="IPR000523">
    <property type="entry name" value="Mg_chelatse_chII-like_cat_dom"/>
</dbReference>
<reference evidence="5 6" key="1">
    <citation type="submission" date="2016-01" db="EMBL/GenBank/DDBJ databases">
        <title>High potential of lignocellulose degradation of a new Verrucomicrobia species.</title>
        <authorList>
            <person name="Wang Y."/>
            <person name="Shi Y."/>
            <person name="Qiu Z."/>
            <person name="Liu S."/>
            <person name="Yang H."/>
        </authorList>
    </citation>
    <scope>NUCLEOTIDE SEQUENCE [LARGE SCALE GENOMIC DNA]</scope>
    <source>
        <strain evidence="5 6">TSB47</strain>
    </source>
</reference>
<evidence type="ECO:0000256" key="1">
    <source>
        <dbReference type="ARBA" id="ARBA00006354"/>
    </source>
</evidence>
<dbReference type="Pfam" id="PF01078">
    <property type="entry name" value="Mg_chelatase"/>
    <property type="match status" value="1"/>
</dbReference>
<evidence type="ECO:0000259" key="4">
    <source>
        <dbReference type="SMART" id="SM00382"/>
    </source>
</evidence>
<gene>
    <name evidence="5" type="ORF">AW736_19995</name>
</gene>
<evidence type="ECO:0000256" key="2">
    <source>
        <dbReference type="ARBA" id="ARBA00022741"/>
    </source>
</evidence>
<dbReference type="InterPro" id="IPR045006">
    <property type="entry name" value="CHLI-like"/>
</dbReference>
<dbReference type="EMBL" id="LRRQ01000153">
    <property type="protein sequence ID" value="OAM87943.1"/>
    <property type="molecule type" value="Genomic_DNA"/>
</dbReference>
<dbReference type="Gene3D" id="3.30.230.10">
    <property type="match status" value="1"/>
</dbReference>
<evidence type="ECO:0000313" key="5">
    <source>
        <dbReference type="EMBL" id="OAM87943.1"/>
    </source>
</evidence>
<evidence type="ECO:0000256" key="3">
    <source>
        <dbReference type="ARBA" id="ARBA00022840"/>
    </source>
</evidence>
<dbReference type="SUPFAM" id="SSF52540">
    <property type="entry name" value="P-loop containing nucleoside triphosphate hydrolases"/>
    <property type="match status" value="1"/>
</dbReference>
<dbReference type="RefSeq" id="WP_068772087.1">
    <property type="nucleotide sequence ID" value="NZ_CP109796.1"/>
</dbReference>
<organism evidence="5 6">
    <name type="scientific">Termitidicoccus mucosus</name>
    <dbReference type="NCBI Taxonomy" id="1184151"/>
    <lineage>
        <taxon>Bacteria</taxon>
        <taxon>Pseudomonadati</taxon>
        <taxon>Verrucomicrobiota</taxon>
        <taxon>Opitutia</taxon>
        <taxon>Opitutales</taxon>
        <taxon>Opitutaceae</taxon>
        <taxon>Termitidicoccus</taxon>
    </lineage>
</organism>
<dbReference type="Proteomes" id="UP000078486">
    <property type="component" value="Unassembled WGS sequence"/>
</dbReference>
<comment type="caution">
    <text evidence="5">The sequence shown here is derived from an EMBL/GenBank/DDBJ whole genome shotgun (WGS) entry which is preliminary data.</text>
</comment>
<dbReference type="InterPro" id="IPR020568">
    <property type="entry name" value="Ribosomal_Su5_D2-typ_SF"/>
</dbReference>
<dbReference type="InterPro" id="IPR025158">
    <property type="entry name" value="Mg_chelat-rel_C"/>
</dbReference>
<dbReference type="InterPro" id="IPR004482">
    <property type="entry name" value="Mg_chelat-rel"/>
</dbReference>
<sequence>MFATLFSAALQGIEAEPVHVEVNSGETGELKFVLVGLPDTAVKESNDRVFSALGNSGFKKPRARTTINLAPGDIRKEGPLYDLPIALGILAATDQLKVDRLAGFLIAGELSLSGATRPVRGALAMARLARRLGMRGVILPPQSAAEAALVEGIEVYAVDSLDRAFRFLNGEIPLAPEHPMPPAAPQDDSAGDFSEIKGQHALRRAVEVAVAGGHNLIMIGPPGSGKSMIAKRIPTIMPAPALDESLEVLGIHSAAGQTLAGDAAAVFGRRPVRAPHHTISDVGLLGGGTIPGPGEISLAHHGVLFLDELPEFKRSALEVLRQPLEDGSVTISRSAGKVTLPCCFMLVAAMNPCPCGYLGDTKHECRCSPVQIQRYRARISGPLLDRIDIHIEAPALSIGELRSETPGEPSATIRDRVQAARDRQQGRFAGTRVTANARMTHAQIRSHCAIDSSLGDLLQQAMEQLSLSARAYDRILKVARTIADLAASERIEPAHLLEAIQYRSLDRNLFY</sequence>
<dbReference type="GO" id="GO:0005524">
    <property type="term" value="F:ATP binding"/>
    <property type="evidence" value="ECO:0007669"/>
    <property type="project" value="UniProtKB-KW"/>
</dbReference>